<feature type="region of interest" description="Disordered" evidence="1">
    <location>
        <begin position="24"/>
        <end position="47"/>
    </location>
</feature>
<feature type="non-terminal residue" evidence="3">
    <location>
        <position position="262"/>
    </location>
</feature>
<dbReference type="OrthoDB" id="6769285at2759"/>
<feature type="signal peptide" evidence="2">
    <location>
        <begin position="1"/>
        <end position="21"/>
    </location>
</feature>
<feature type="compositionally biased region" description="Polar residues" evidence="1">
    <location>
        <begin position="183"/>
        <end position="199"/>
    </location>
</feature>
<feature type="compositionally biased region" description="Pro residues" evidence="1">
    <location>
        <begin position="150"/>
        <end position="159"/>
    </location>
</feature>
<feature type="region of interest" description="Disordered" evidence="1">
    <location>
        <begin position="65"/>
        <end position="262"/>
    </location>
</feature>
<proteinExistence type="predicted"/>
<feature type="compositionally biased region" description="Polar residues" evidence="1">
    <location>
        <begin position="90"/>
        <end position="115"/>
    </location>
</feature>
<evidence type="ECO:0000256" key="1">
    <source>
        <dbReference type="SAM" id="MobiDB-lite"/>
    </source>
</evidence>
<gene>
    <name evidence="3" type="ORF">CALMAC_LOCUS4951</name>
</gene>
<reference evidence="3 4" key="1">
    <citation type="submission" date="2019-01" db="EMBL/GenBank/DDBJ databases">
        <authorList>
            <person name="Sayadi A."/>
        </authorList>
    </citation>
    <scope>NUCLEOTIDE SEQUENCE [LARGE SCALE GENOMIC DNA]</scope>
</reference>
<protein>
    <submittedName>
        <fullName evidence="3">Uncharacterized protein</fullName>
    </submittedName>
</protein>
<feature type="chain" id="PRO_5024916520" evidence="2">
    <location>
        <begin position="22"/>
        <end position="262"/>
    </location>
</feature>
<feature type="compositionally biased region" description="Polar residues" evidence="1">
    <location>
        <begin position="132"/>
        <end position="147"/>
    </location>
</feature>
<feature type="compositionally biased region" description="Basic and acidic residues" evidence="1">
    <location>
        <begin position="253"/>
        <end position="262"/>
    </location>
</feature>
<dbReference type="AlphaFoldDB" id="A0A653C0D1"/>
<dbReference type="Proteomes" id="UP000410492">
    <property type="component" value="Unassembled WGS sequence"/>
</dbReference>
<evidence type="ECO:0000313" key="4">
    <source>
        <dbReference type="Proteomes" id="UP000410492"/>
    </source>
</evidence>
<name>A0A653C0D1_CALMS</name>
<organism evidence="3 4">
    <name type="scientific">Callosobruchus maculatus</name>
    <name type="common">Southern cowpea weevil</name>
    <name type="synonym">Pulse bruchid</name>
    <dbReference type="NCBI Taxonomy" id="64391"/>
    <lineage>
        <taxon>Eukaryota</taxon>
        <taxon>Metazoa</taxon>
        <taxon>Ecdysozoa</taxon>
        <taxon>Arthropoda</taxon>
        <taxon>Hexapoda</taxon>
        <taxon>Insecta</taxon>
        <taxon>Pterygota</taxon>
        <taxon>Neoptera</taxon>
        <taxon>Endopterygota</taxon>
        <taxon>Coleoptera</taxon>
        <taxon>Polyphaga</taxon>
        <taxon>Cucujiformia</taxon>
        <taxon>Chrysomeloidea</taxon>
        <taxon>Chrysomelidae</taxon>
        <taxon>Bruchinae</taxon>
        <taxon>Bruchini</taxon>
        <taxon>Callosobruchus</taxon>
    </lineage>
</organism>
<keyword evidence="4" id="KW-1185">Reference proteome</keyword>
<dbReference type="EMBL" id="CAACVG010006679">
    <property type="protein sequence ID" value="VEN40961.1"/>
    <property type="molecule type" value="Genomic_DNA"/>
</dbReference>
<accession>A0A653C0D1</accession>
<feature type="compositionally biased region" description="Polar residues" evidence="1">
    <location>
        <begin position="232"/>
        <end position="247"/>
    </location>
</feature>
<feature type="compositionally biased region" description="Basic and acidic residues" evidence="1">
    <location>
        <begin position="72"/>
        <end position="85"/>
    </location>
</feature>
<keyword evidence="2" id="KW-0732">Signal</keyword>
<evidence type="ECO:0000256" key="2">
    <source>
        <dbReference type="SAM" id="SignalP"/>
    </source>
</evidence>
<evidence type="ECO:0000313" key="3">
    <source>
        <dbReference type="EMBL" id="VEN40961.1"/>
    </source>
</evidence>
<sequence length="262" mass="28051">MLLQNKLSFFLVLICVSSIDCQHGQGTNDDQKASNHRVSSRSASLGERSFGQQSIYDFTITQSVPASSAPKQSEHNGQELQKRSDPGFPSRTSIYYASDDLTTPTPQTRQLSAPQDYNFGPTPPPSDFGQRVANSAPQDGPSPNSRQAPIHPPPSPSPPTSIISVSRSFYSRAPATFPPLNANAPTARNAQGGSQQPQSPVAPGSAEASMTKAVFRGLNPQPSQPQPSSNPAGRNSFQDDSNSQQPQFADDQSDSHETFPSQ</sequence>